<dbReference type="EMBL" id="BMAW01042444">
    <property type="protein sequence ID" value="GFS34182.1"/>
    <property type="molecule type" value="Genomic_DNA"/>
</dbReference>
<dbReference type="Proteomes" id="UP000887013">
    <property type="component" value="Unassembled WGS sequence"/>
</dbReference>
<evidence type="ECO:0000256" key="1">
    <source>
        <dbReference type="SAM" id="MobiDB-lite"/>
    </source>
</evidence>
<dbReference type="AlphaFoldDB" id="A0A8X6JSM4"/>
<accession>A0A8X6JSM4</accession>
<dbReference type="Gene3D" id="3.30.420.10">
    <property type="entry name" value="Ribonuclease H-like superfamily/Ribonuclease H"/>
    <property type="match status" value="1"/>
</dbReference>
<protein>
    <submittedName>
        <fullName evidence="3">Transposase domain containing protein</fullName>
    </submittedName>
</protein>
<gene>
    <name evidence="3" type="primary">RF55_22990</name>
    <name evidence="3" type="ORF">NPIL_218491</name>
</gene>
<dbReference type="InterPro" id="IPR036397">
    <property type="entry name" value="RNaseH_sf"/>
</dbReference>
<proteinExistence type="predicted"/>
<dbReference type="OrthoDB" id="9996331at2759"/>
<dbReference type="Pfam" id="PF13358">
    <property type="entry name" value="DDE_3"/>
    <property type="match status" value="1"/>
</dbReference>
<dbReference type="InterPro" id="IPR038717">
    <property type="entry name" value="Tc1-like_DDE_dom"/>
</dbReference>
<sequence length="236" mass="28527">MFYRFRRVERRQTERQHGWLLFRFLEAQTRRQPLLLTGDSVVIYAEERISDTEDADRRLKNNMKFEIKEIECGKKMELDAEFQLMSWPPNSPDLNPIEHIWDVMGRQLRVQRPPIRNISDLRDRCLNIWYNLSPLIYQGLVASMPRRVEAVLPTKEKYIENSIKNLLMNIIEERLEKNKEAEQVTEQERKKSELEAEQERRKAKMDFELQKLKLQLEAKKMEFRRILTLTSLYSRN</sequence>
<feature type="domain" description="Tc1-like transposase DDE" evidence="2">
    <location>
        <begin position="79"/>
        <end position="121"/>
    </location>
</feature>
<comment type="caution">
    <text evidence="3">The sequence shown here is derived from an EMBL/GenBank/DDBJ whole genome shotgun (WGS) entry which is preliminary data.</text>
</comment>
<name>A0A8X6JSM4_NEPPI</name>
<evidence type="ECO:0000313" key="3">
    <source>
        <dbReference type="EMBL" id="GFS34182.1"/>
    </source>
</evidence>
<organism evidence="3 4">
    <name type="scientific">Nephila pilipes</name>
    <name type="common">Giant wood spider</name>
    <name type="synonym">Nephila maculata</name>
    <dbReference type="NCBI Taxonomy" id="299642"/>
    <lineage>
        <taxon>Eukaryota</taxon>
        <taxon>Metazoa</taxon>
        <taxon>Ecdysozoa</taxon>
        <taxon>Arthropoda</taxon>
        <taxon>Chelicerata</taxon>
        <taxon>Arachnida</taxon>
        <taxon>Araneae</taxon>
        <taxon>Araneomorphae</taxon>
        <taxon>Entelegynae</taxon>
        <taxon>Araneoidea</taxon>
        <taxon>Nephilidae</taxon>
        <taxon>Nephila</taxon>
    </lineage>
</organism>
<evidence type="ECO:0000313" key="4">
    <source>
        <dbReference type="Proteomes" id="UP000887013"/>
    </source>
</evidence>
<reference evidence="3" key="1">
    <citation type="submission" date="2020-08" db="EMBL/GenBank/DDBJ databases">
        <title>Multicomponent nature underlies the extraordinary mechanical properties of spider dragline silk.</title>
        <authorList>
            <person name="Kono N."/>
            <person name="Nakamura H."/>
            <person name="Mori M."/>
            <person name="Yoshida Y."/>
            <person name="Ohtoshi R."/>
            <person name="Malay A.D."/>
            <person name="Moran D.A.P."/>
            <person name="Tomita M."/>
            <person name="Numata K."/>
            <person name="Arakawa K."/>
        </authorList>
    </citation>
    <scope>NUCLEOTIDE SEQUENCE</scope>
</reference>
<feature type="region of interest" description="Disordered" evidence="1">
    <location>
        <begin position="178"/>
        <end position="202"/>
    </location>
</feature>
<keyword evidence="4" id="KW-1185">Reference proteome</keyword>
<evidence type="ECO:0000259" key="2">
    <source>
        <dbReference type="Pfam" id="PF13358"/>
    </source>
</evidence>
<dbReference type="GO" id="GO:0003676">
    <property type="term" value="F:nucleic acid binding"/>
    <property type="evidence" value="ECO:0007669"/>
    <property type="project" value="InterPro"/>
</dbReference>